<reference evidence="3" key="1">
    <citation type="submission" date="2022-10" db="EMBL/GenBank/DDBJ databases">
        <title>The complete genomes of actinobacterial strains from the NBC collection.</title>
        <authorList>
            <person name="Joergensen T.S."/>
            <person name="Alvarez Arevalo M."/>
            <person name="Sterndorff E.B."/>
            <person name="Faurdal D."/>
            <person name="Vuksanovic O."/>
            <person name="Mourched A.-S."/>
            <person name="Charusanti P."/>
            <person name="Shaw S."/>
            <person name="Blin K."/>
            <person name="Weber T."/>
        </authorList>
    </citation>
    <scope>NUCLEOTIDE SEQUENCE</scope>
    <source>
        <strain evidence="3">NBC_00148</strain>
    </source>
</reference>
<feature type="domain" description="AB hydrolase-1" evidence="2">
    <location>
        <begin position="34"/>
        <end position="229"/>
    </location>
</feature>
<dbReference type="InterPro" id="IPR000073">
    <property type="entry name" value="AB_hydrolase_1"/>
</dbReference>
<name>A0AAU1M3S1_9ACTN</name>
<dbReference type="Gene3D" id="3.40.50.1820">
    <property type="entry name" value="alpha/beta hydrolase"/>
    <property type="match status" value="1"/>
</dbReference>
<keyword evidence="1" id="KW-0812">Transmembrane</keyword>
<dbReference type="GO" id="GO:0016787">
    <property type="term" value="F:hydrolase activity"/>
    <property type="evidence" value="ECO:0007669"/>
    <property type="project" value="UniProtKB-KW"/>
</dbReference>
<dbReference type="EMBL" id="CP108169">
    <property type="protein sequence ID" value="WTQ78090.1"/>
    <property type="molecule type" value="Genomic_DNA"/>
</dbReference>
<keyword evidence="3" id="KW-0378">Hydrolase</keyword>
<keyword evidence="1" id="KW-1133">Transmembrane helix</keyword>
<accession>A0AAU1M3S1</accession>
<dbReference type="PANTHER" id="PTHR43689">
    <property type="entry name" value="HYDROLASE"/>
    <property type="match status" value="1"/>
</dbReference>
<evidence type="ECO:0000256" key="1">
    <source>
        <dbReference type="SAM" id="Phobius"/>
    </source>
</evidence>
<evidence type="ECO:0000313" key="3">
    <source>
        <dbReference type="EMBL" id="WTQ78090.1"/>
    </source>
</evidence>
<evidence type="ECO:0000259" key="2">
    <source>
        <dbReference type="Pfam" id="PF12697"/>
    </source>
</evidence>
<sequence>MTGVEHGVTNRPLPFVVVPGMLCDASLWRDVGFPEGHDVHHVALRRGDIGALAEDVLAAVAGPFVLVGLSLGAIVGFEALRRAPGRIAGLCVMATNAGPPRPEQYAAWRAMDELIAAGRFADVVEQTLPDMFPDRTPTPEAAGRYRAMAHAVGATAARAQLAAQATRTDAAPALRTARCPTAVLAGERDALCPPSFHRAIADAVPGAALTLLPEAGHLLPWQRPEAVTAALRGLVAAAGRTGPAPAAP</sequence>
<dbReference type="InterPro" id="IPR029058">
    <property type="entry name" value="AB_hydrolase_fold"/>
</dbReference>
<dbReference type="AlphaFoldDB" id="A0AAU1M3S1"/>
<keyword evidence="1" id="KW-0472">Membrane</keyword>
<protein>
    <submittedName>
        <fullName evidence="3">Alpha/beta hydrolase</fullName>
    </submittedName>
</protein>
<dbReference type="PANTHER" id="PTHR43689:SF8">
    <property type="entry name" value="ALPHA_BETA-HYDROLASES SUPERFAMILY PROTEIN"/>
    <property type="match status" value="1"/>
</dbReference>
<organism evidence="3">
    <name type="scientific">Streptomyces sp. NBC_00148</name>
    <dbReference type="NCBI Taxonomy" id="2903626"/>
    <lineage>
        <taxon>Bacteria</taxon>
        <taxon>Bacillati</taxon>
        <taxon>Actinomycetota</taxon>
        <taxon>Actinomycetes</taxon>
        <taxon>Kitasatosporales</taxon>
        <taxon>Streptomycetaceae</taxon>
        <taxon>Streptomyces</taxon>
    </lineage>
</organism>
<dbReference type="SUPFAM" id="SSF53474">
    <property type="entry name" value="alpha/beta-Hydrolases"/>
    <property type="match status" value="1"/>
</dbReference>
<feature type="transmembrane region" description="Helical" evidence="1">
    <location>
        <begin position="56"/>
        <end position="77"/>
    </location>
</feature>
<gene>
    <name evidence="3" type="ORF">OG222_35295</name>
</gene>
<proteinExistence type="predicted"/>
<dbReference type="Pfam" id="PF12697">
    <property type="entry name" value="Abhydrolase_6"/>
    <property type="match status" value="1"/>
</dbReference>